<comment type="caution">
    <text evidence="2">The sequence shown here is derived from an EMBL/GenBank/DDBJ whole genome shotgun (WGS) entry which is preliminary data.</text>
</comment>
<sequence length="91" mass="10151">MCAGNIDLESVKREILLGGRGRRTFSEQEPNPNLPPVTPHLWGHSGGRKSPWCKKRTSAPQFQTQNSFTLMKAVVLRSRGSWPAAPLAVRR</sequence>
<accession>A0AAW2I7R8</accession>
<reference evidence="2" key="1">
    <citation type="journal article" date="2024" name="Gigascience">
        <title>Chromosome-level genome of the poultry shaft louse Menopon gallinae provides insight into the host-switching and adaptive evolution of parasitic lice.</title>
        <authorList>
            <person name="Xu Y."/>
            <person name="Ma L."/>
            <person name="Liu S."/>
            <person name="Liang Y."/>
            <person name="Liu Q."/>
            <person name="He Z."/>
            <person name="Tian L."/>
            <person name="Duan Y."/>
            <person name="Cai W."/>
            <person name="Li H."/>
            <person name="Song F."/>
        </authorList>
    </citation>
    <scope>NUCLEOTIDE SEQUENCE</scope>
    <source>
        <strain evidence="2">Cailab_2023a</strain>
    </source>
</reference>
<name>A0AAW2I7R8_9NEOP</name>
<dbReference type="EMBL" id="JARGDH010000002">
    <property type="protein sequence ID" value="KAL0277903.1"/>
    <property type="molecule type" value="Genomic_DNA"/>
</dbReference>
<feature type="region of interest" description="Disordered" evidence="1">
    <location>
        <begin position="21"/>
        <end position="54"/>
    </location>
</feature>
<evidence type="ECO:0000256" key="1">
    <source>
        <dbReference type="SAM" id="MobiDB-lite"/>
    </source>
</evidence>
<proteinExistence type="predicted"/>
<organism evidence="2">
    <name type="scientific">Menopon gallinae</name>
    <name type="common">poultry shaft louse</name>
    <dbReference type="NCBI Taxonomy" id="328185"/>
    <lineage>
        <taxon>Eukaryota</taxon>
        <taxon>Metazoa</taxon>
        <taxon>Ecdysozoa</taxon>
        <taxon>Arthropoda</taxon>
        <taxon>Hexapoda</taxon>
        <taxon>Insecta</taxon>
        <taxon>Pterygota</taxon>
        <taxon>Neoptera</taxon>
        <taxon>Paraneoptera</taxon>
        <taxon>Psocodea</taxon>
        <taxon>Troctomorpha</taxon>
        <taxon>Phthiraptera</taxon>
        <taxon>Amblycera</taxon>
        <taxon>Menoponidae</taxon>
        <taxon>Menopon</taxon>
    </lineage>
</organism>
<gene>
    <name evidence="2" type="ORF">PYX00_005021</name>
</gene>
<dbReference type="AlphaFoldDB" id="A0AAW2I7R8"/>
<evidence type="ECO:0000313" key="2">
    <source>
        <dbReference type="EMBL" id="KAL0277903.1"/>
    </source>
</evidence>
<protein>
    <submittedName>
        <fullName evidence="2">Uncharacterized protein</fullName>
    </submittedName>
</protein>